<evidence type="ECO:0000313" key="3">
    <source>
        <dbReference type="EMBL" id="RZB99704.1"/>
    </source>
</evidence>
<organism evidence="3 4">
    <name type="scientific">Glycine soja</name>
    <name type="common">Wild soybean</name>
    <dbReference type="NCBI Taxonomy" id="3848"/>
    <lineage>
        <taxon>Eukaryota</taxon>
        <taxon>Viridiplantae</taxon>
        <taxon>Streptophyta</taxon>
        <taxon>Embryophyta</taxon>
        <taxon>Tracheophyta</taxon>
        <taxon>Spermatophyta</taxon>
        <taxon>Magnoliopsida</taxon>
        <taxon>eudicotyledons</taxon>
        <taxon>Gunneridae</taxon>
        <taxon>Pentapetalae</taxon>
        <taxon>rosids</taxon>
        <taxon>fabids</taxon>
        <taxon>Fabales</taxon>
        <taxon>Fabaceae</taxon>
        <taxon>Papilionoideae</taxon>
        <taxon>50 kb inversion clade</taxon>
        <taxon>NPAAA clade</taxon>
        <taxon>indigoferoid/millettioid clade</taxon>
        <taxon>Phaseoleae</taxon>
        <taxon>Glycine</taxon>
        <taxon>Glycine subgen. Soja</taxon>
    </lineage>
</organism>
<feature type="region of interest" description="Disordered" evidence="2">
    <location>
        <begin position="1"/>
        <end position="28"/>
    </location>
</feature>
<dbReference type="Proteomes" id="UP000289340">
    <property type="component" value="Chromosome 8"/>
</dbReference>
<dbReference type="InterPro" id="IPR050317">
    <property type="entry name" value="Plant_Fungal_Acyltransferase"/>
</dbReference>
<protein>
    <submittedName>
        <fullName evidence="3">Spermidine hydroxycinnamoyl transferase</fullName>
    </submittedName>
</protein>
<sequence length="476" mass="53858">MVTIKASHTVVPNQPTPKGRLWLSNSDQTARPAHTPNLYIYKAKHNIIEYDIEKMIDSLSIILVYYYPVAGRLSVTESGRMEVDCNAKGVTLIEAETVKTIDDFGDFTPSESVKEELVPVIDYHSQPIEEIPLVLVQVTRFKGDKEQQQGLAIAVAVSHPVADGSAWIHFINTWAKVNRGDMLGLNDMPFIDRTILKSSSSLSSLSPPPSPRFDHPELQPLPFILGRSDSTEEQKKKTTAAMLKLTSEQVEMLRKKVNENENLSTKQGSRSRSRSRPCSRFEAVAAHIWRCACKARKLDRNQPTLVRFNADFRSRLTRPLPRNYFGNALAATVTPESYAGEITSRPLSYAARKLREAVEMLKEEYITSQLEVVLGEEQLESIKALFSRQGERRNSPFAGNPNLQITSWISIPLYEADFGWGKPEHFVLGYVCPFDRGIIIRGPENDGSVIVIMYFQIAHMQLFKKFFYEDVFTSRL</sequence>
<feature type="region of interest" description="Disordered" evidence="2">
    <location>
        <begin position="256"/>
        <end position="276"/>
    </location>
</feature>
<dbReference type="Gramene" id="XM_028390119.1">
    <property type="protein sequence ID" value="XP_028245920.1"/>
    <property type="gene ID" value="LOC114423374"/>
</dbReference>
<keyword evidence="3" id="KW-0808">Transferase</keyword>
<dbReference type="AlphaFoldDB" id="A0A445JMQ6"/>
<dbReference type="PANTHER" id="PTHR31642:SF175">
    <property type="entry name" value="SPERMIDINE HYDROXYCINNAMOYL TRANSFERASE"/>
    <property type="match status" value="1"/>
</dbReference>
<dbReference type="EMBL" id="QZWG01000008">
    <property type="protein sequence ID" value="RZB99704.1"/>
    <property type="molecule type" value="Genomic_DNA"/>
</dbReference>
<comment type="caution">
    <text evidence="3">The sequence shown here is derived from an EMBL/GenBank/DDBJ whole genome shotgun (WGS) entry which is preliminary data.</text>
</comment>
<evidence type="ECO:0000256" key="1">
    <source>
        <dbReference type="ARBA" id="ARBA00009861"/>
    </source>
</evidence>
<dbReference type="GO" id="GO:0016747">
    <property type="term" value="F:acyltransferase activity, transferring groups other than amino-acyl groups"/>
    <property type="evidence" value="ECO:0007669"/>
    <property type="project" value="TreeGrafter"/>
</dbReference>
<accession>A0A445JMQ6</accession>
<evidence type="ECO:0000256" key="2">
    <source>
        <dbReference type="SAM" id="MobiDB-lite"/>
    </source>
</evidence>
<keyword evidence="4" id="KW-1185">Reference proteome</keyword>
<proteinExistence type="inferred from homology"/>
<name>A0A445JMQ6_GLYSO</name>
<dbReference type="Gene3D" id="3.30.559.10">
    <property type="entry name" value="Chloramphenicol acetyltransferase-like domain"/>
    <property type="match status" value="2"/>
</dbReference>
<dbReference type="InterPro" id="IPR023213">
    <property type="entry name" value="CAT-like_dom_sf"/>
</dbReference>
<reference evidence="3 4" key="1">
    <citation type="submission" date="2018-09" db="EMBL/GenBank/DDBJ databases">
        <title>A high-quality reference genome of wild soybean provides a powerful tool to mine soybean genomes.</title>
        <authorList>
            <person name="Xie M."/>
            <person name="Chung C.Y.L."/>
            <person name="Li M.-W."/>
            <person name="Wong F.-L."/>
            <person name="Chan T.-F."/>
            <person name="Lam H.-M."/>
        </authorList>
    </citation>
    <scope>NUCLEOTIDE SEQUENCE [LARGE SCALE GENOMIC DNA]</scope>
    <source>
        <strain evidence="4">cv. W05</strain>
        <tissue evidence="3">Hypocotyl of etiolated seedlings</tissue>
    </source>
</reference>
<evidence type="ECO:0000313" key="4">
    <source>
        <dbReference type="Proteomes" id="UP000289340"/>
    </source>
</evidence>
<dbReference type="Pfam" id="PF02458">
    <property type="entry name" value="Transferase"/>
    <property type="match status" value="1"/>
</dbReference>
<gene>
    <name evidence="3" type="ORF">D0Y65_022208</name>
</gene>
<dbReference type="PANTHER" id="PTHR31642">
    <property type="entry name" value="TRICHOTHECENE 3-O-ACETYLTRANSFERASE"/>
    <property type="match status" value="1"/>
</dbReference>
<comment type="similarity">
    <text evidence="1">Belongs to the plant acyltransferase family.</text>
</comment>